<evidence type="ECO:0000256" key="6">
    <source>
        <dbReference type="ARBA" id="ARBA00033750"/>
    </source>
</evidence>
<evidence type="ECO:0000256" key="9">
    <source>
        <dbReference type="SAM" id="MobiDB-lite"/>
    </source>
</evidence>
<feature type="region of interest" description="Disordered" evidence="9">
    <location>
        <begin position="2059"/>
        <end position="2080"/>
    </location>
</feature>
<organism evidence="10 11">
    <name type="scientific">Larinioides sclopetarius</name>
    <dbReference type="NCBI Taxonomy" id="280406"/>
    <lineage>
        <taxon>Eukaryota</taxon>
        <taxon>Metazoa</taxon>
        <taxon>Ecdysozoa</taxon>
        <taxon>Arthropoda</taxon>
        <taxon>Chelicerata</taxon>
        <taxon>Arachnida</taxon>
        <taxon>Araneae</taxon>
        <taxon>Araneomorphae</taxon>
        <taxon>Entelegynae</taxon>
        <taxon>Araneoidea</taxon>
        <taxon>Araneidae</taxon>
        <taxon>Larinioides</taxon>
    </lineage>
</organism>
<keyword evidence="5" id="KW-0206">Cytoskeleton</keyword>
<keyword evidence="11" id="KW-1185">Reference proteome</keyword>
<comment type="subcellular location">
    <subcellularLocation>
        <location evidence="1">Cytoplasm</location>
        <location evidence="1">Cytoskeleton</location>
        <location evidence="1">Microtubule organizing center</location>
        <location evidence="1">Centrosome</location>
        <location evidence="1">Centriolar satellite</location>
    </subcellularLocation>
</comment>
<dbReference type="GO" id="GO:0034451">
    <property type="term" value="C:centriolar satellite"/>
    <property type="evidence" value="ECO:0007669"/>
    <property type="project" value="UniProtKB-SubCell"/>
</dbReference>
<comment type="similarity">
    <text evidence="6">Belongs to the CSTPP1 family.</text>
</comment>
<dbReference type="EMBL" id="CAXIEN010000016">
    <property type="protein sequence ID" value="CAL1265121.1"/>
    <property type="molecule type" value="Genomic_DNA"/>
</dbReference>
<feature type="region of interest" description="Disordered" evidence="9">
    <location>
        <begin position="1800"/>
        <end position="1836"/>
    </location>
</feature>
<gene>
    <name evidence="10" type="ORF">LARSCL_LOCUS2347</name>
</gene>
<dbReference type="PANTHER" id="PTHR34252">
    <property type="entry name" value="UPF0705 PROTEIN C11ORF49"/>
    <property type="match status" value="1"/>
</dbReference>
<feature type="compositionally biased region" description="Basic and acidic residues" evidence="9">
    <location>
        <begin position="2068"/>
        <end position="2080"/>
    </location>
</feature>
<dbReference type="PANTHER" id="PTHR34252:SF1">
    <property type="entry name" value="CENTRIOLAR SATELLITE-ASSOCIATED TUBULIN POLYGLUTAMYLASE COMPLEX REGULATOR 1"/>
    <property type="match status" value="1"/>
</dbReference>
<feature type="compositionally biased region" description="Polar residues" evidence="9">
    <location>
        <begin position="1623"/>
        <end position="1632"/>
    </location>
</feature>
<evidence type="ECO:0000256" key="5">
    <source>
        <dbReference type="ARBA" id="ARBA00023212"/>
    </source>
</evidence>
<reference evidence="10 11" key="1">
    <citation type="submission" date="2024-04" db="EMBL/GenBank/DDBJ databases">
        <authorList>
            <person name="Rising A."/>
            <person name="Reimegard J."/>
            <person name="Sonavane S."/>
            <person name="Akerstrom W."/>
            <person name="Nylinder S."/>
            <person name="Hedman E."/>
            <person name="Kallberg Y."/>
        </authorList>
    </citation>
    <scope>NUCLEOTIDE SEQUENCE [LARGE SCALE GENOMIC DNA]</scope>
</reference>
<accession>A0AAV1Z2G6</accession>
<dbReference type="InterPro" id="IPR038968">
    <property type="entry name" value="CSTPP1"/>
</dbReference>
<feature type="region of interest" description="Disordered" evidence="9">
    <location>
        <begin position="1875"/>
        <end position="1925"/>
    </location>
</feature>
<feature type="region of interest" description="Disordered" evidence="9">
    <location>
        <begin position="1623"/>
        <end position="1652"/>
    </location>
</feature>
<feature type="region of interest" description="Disordered" evidence="9">
    <location>
        <begin position="842"/>
        <end position="873"/>
    </location>
</feature>
<feature type="compositionally biased region" description="Polar residues" evidence="9">
    <location>
        <begin position="1878"/>
        <end position="1891"/>
    </location>
</feature>
<feature type="compositionally biased region" description="Polar residues" evidence="9">
    <location>
        <begin position="1819"/>
        <end position="1829"/>
    </location>
</feature>
<protein>
    <recommendedName>
        <fullName evidence="7">Centriolar satellite-associated tubulin polyglutamylase complex regulator 1</fullName>
    </recommendedName>
</protein>
<evidence type="ECO:0000256" key="2">
    <source>
        <dbReference type="ARBA" id="ARBA00022490"/>
    </source>
</evidence>
<feature type="region of interest" description="Disordered" evidence="9">
    <location>
        <begin position="1571"/>
        <end position="1605"/>
    </location>
</feature>
<dbReference type="GO" id="GO:0005874">
    <property type="term" value="C:microtubule"/>
    <property type="evidence" value="ECO:0007669"/>
    <property type="project" value="UniProtKB-KW"/>
</dbReference>
<feature type="compositionally biased region" description="Polar residues" evidence="9">
    <location>
        <begin position="844"/>
        <end position="864"/>
    </location>
</feature>
<keyword evidence="2" id="KW-0963">Cytoplasm</keyword>
<feature type="compositionally biased region" description="Polar residues" evidence="9">
    <location>
        <begin position="1528"/>
        <end position="1550"/>
    </location>
</feature>
<comment type="caution">
    <text evidence="10">The sequence shown here is derived from an EMBL/GenBank/DDBJ whole genome shotgun (WGS) entry which is preliminary data.</text>
</comment>
<feature type="compositionally biased region" description="Polar residues" evidence="9">
    <location>
        <begin position="1910"/>
        <end position="1922"/>
    </location>
</feature>
<evidence type="ECO:0000256" key="1">
    <source>
        <dbReference type="ARBA" id="ARBA00004607"/>
    </source>
</evidence>
<keyword evidence="3" id="KW-0597">Phosphoprotein</keyword>
<evidence type="ECO:0000313" key="10">
    <source>
        <dbReference type="EMBL" id="CAL1265121.1"/>
    </source>
</evidence>
<proteinExistence type="inferred from homology"/>
<feature type="region of interest" description="Disordered" evidence="9">
    <location>
        <begin position="1519"/>
        <end position="1550"/>
    </location>
</feature>
<evidence type="ECO:0000256" key="3">
    <source>
        <dbReference type="ARBA" id="ARBA00022553"/>
    </source>
</evidence>
<feature type="compositionally biased region" description="Polar residues" evidence="9">
    <location>
        <begin position="1573"/>
        <end position="1584"/>
    </location>
</feature>
<keyword evidence="4" id="KW-0493">Microtubule</keyword>
<dbReference type="CDD" id="cd22959">
    <property type="entry name" value="DD_C11orf49"/>
    <property type="match status" value="1"/>
</dbReference>
<name>A0AAV1Z2G6_9ARAC</name>
<evidence type="ECO:0000256" key="8">
    <source>
        <dbReference type="ARBA" id="ARBA00045673"/>
    </source>
</evidence>
<sequence>MDVDDMDNDNLCISTLFKTDDDSMDNDNIDISVLFKMYDDSINFDCMDDDNMDISILFKTDDENSMDFDCMDDDNIDISFLFKTDDENSMDFDCMDDDNIDISFLFKTDDENSMDDDNRDISILFKTDDDCMDSDSIDISILFKMNDNSIDKDEMDISTVCKIDNNSMHNDNMSDIIKRYDLKDEKDTREILNILKMIADNNGMDLISFIEMVKAMSDDESTDEYSIDCKAAALACENKHYLVKHKASMDNYTTDKDTTDDDTIDYENKDNKVASLLCKNRYYLEKHKIYAYLDDAVAQFISFNSRNEATQIKPAEFLKEYFGSVYKGTHVLFREYSFVSASLYNRLCVLKGIFDIYKPLCYKDDKLNAKEYHSLLQLLWPNFPFDVVQASFRSFETPEQHGEIRISFLEFFRAFKSSFCIGRFDYEENVINKDIEKDIDRVVTLKEKTPAAVLEAYFLHTVKKGRNQKAIAASVISNLDPEFTSMMGFDRIDEPPKVLYSFSGLRLPLKSKKKATTLSKTVSTSHQIKNNAKQLPSSHCLSQTKKTNAKKNISSGEQGLKNVETVKGTRTIASKSKQNVTSASQMAITNSKKQMDVKQLPYKHRLSQIKKPHTNSISSTGIRRLKSAETDKVDGGKKSLISSSVKGASKTQPAVAASSKTSFPCRKGKFTEEEFPRPPSSPVTLIQIDRVFSRLLAILEESNKESAKKLSSAKSTSKSLINLNTFSLTPSANFWGQVRVKKSSKSLMNIPLLPTEELNAKNNLSSCQQKLEISKIEMETSESKQNPIIPSKLSSIYRQGQVSAKQFPNSQGSLQTRKFVTKSNAPTVRQKSEIPNIKTEKKISSVSSRANDISKSKPNVTTISKRMPTNYPGKLGVKQLPKRISSSVIPLQTKKKLIRKLSIQETSNQPAEKTQRRLFSVAKGASKSESSLSTFYQTSSPSFGVSVRQISKSLDNLNVLQTQKLDPEKKSLICQQISGTVERKTEKKVSFVSSAAEDTSASKQNLTVSSKTSFVCQQKQACIKQLPNVHHRLQTKKPAERQRSETTKMKSEKERFFVSTVVKDTFKSKQNVINFSTKSSAEKQNHLQTKKSAESQLTFRRISETTKTKQDKERFFVSTVVKEPSKYEQNANNFSAIASAKTPGQVNVKCLTNNHYFPPTVKNYADKNSSADTQRMKHLKTVKIGTKDYSKSKQSLTTFSKTRSTSHRKLYKAKVINVAEQLGWTQLETNNFQKNNISAVRQRSVAVKMETEKSRTPKYFPKLNVDKYPYVQRSRAFYEKLKTEKKVTFVDSEKQNESNISKMPSTSNQEPLKVNVVNVAEQLGWTQSGVNKDPVNNASTFRQGPIAAKIKSGTPKYFPKLNVDKYPYVQRSRYFYEKLKTEKKTSSGASKDASIFKQNESTISEMPSTNNQEPVKINVINIAEHLSWTQSEAGKDPKNDASAFKQRPVSVKMKSENLEANKYFTKVNSNKHTFIDGALDCSSKVRIHQDAEKHFSVGSKRLKTGETIETKTEKKIPIASSEIKETTFSETSSTNQQNADKNSSLGNQGLKTRATIETKAGKKLSIAPPVIKVTSSTKAPSSNHQEAEKNSFGNQGLKPRETVKAKTEKRLAVACPAMQVTPLSKTPSISHQNAEKKSLAGSQGSKARETVKTKTVKIPSLASPAIKVRPLSKKLSVREPYKVNVINVGEQLGWTQTEANKSSPKSDVSNIRQRSEIAKMKTERKVSFTSSSAKGTRNMIETEKKVAFGSSGTDVSKCKQKVKPFVETTCSTDLDSLIMQACKNNDELVDILQLPSLKRIFPKKTDPGNNSSKARKRSQTSTGAKNNMTETEKKVAVDSSKAELDALLMQAFKNNDELVDILQIPGLKRIFPKKPDVKNNSSTARQRSQTVKIKGERNTSFDTEVKDTSKQSITSLSEMPSTSHEEPLKINVINVAEQLGWTQLGANKDANNSASTFRPRSVTTKIKAEKPGTPKYYPKINVDKYPYVQRSRAFYEKLKTEKKVTSVASGTSTDVSKFKKNESTISEIPSTSNQGPLKINVINVAEQLGWIQSEADKDPKINVSTCKQRSEAADMKREKQ</sequence>
<evidence type="ECO:0000256" key="4">
    <source>
        <dbReference type="ARBA" id="ARBA00022701"/>
    </source>
</evidence>
<dbReference type="Proteomes" id="UP001497382">
    <property type="component" value="Unassembled WGS sequence"/>
</dbReference>
<comment type="function">
    <text evidence="8">Regulator of the tubulin polyglutamylase complex (TPGC) that controls cytoskeletal organization, nuclear shape, and cilium disassembly by balancing microtubule and actin assembly. Regulates the assembly and stability of the TPGC and thereby modulates polyglutamylation of the microtubule, which antagonizes MAP4 binding.</text>
</comment>
<feature type="compositionally biased region" description="Basic and acidic residues" evidence="9">
    <location>
        <begin position="1893"/>
        <end position="1909"/>
    </location>
</feature>
<evidence type="ECO:0000313" key="11">
    <source>
        <dbReference type="Proteomes" id="UP001497382"/>
    </source>
</evidence>
<evidence type="ECO:0000256" key="7">
    <source>
        <dbReference type="ARBA" id="ARBA00033769"/>
    </source>
</evidence>